<evidence type="ECO:0000259" key="6">
    <source>
        <dbReference type="PROSITE" id="PS51935"/>
    </source>
</evidence>
<dbReference type="Gene3D" id="3.90.1720.10">
    <property type="entry name" value="endopeptidase domain like (from Nostoc punctiforme)"/>
    <property type="match status" value="1"/>
</dbReference>
<dbReference type="AlphaFoldDB" id="I4EM79"/>
<feature type="domain" description="SH3b" evidence="5">
    <location>
        <begin position="1"/>
        <end position="67"/>
    </location>
</feature>
<evidence type="ECO:0000256" key="4">
    <source>
        <dbReference type="ARBA" id="ARBA00022807"/>
    </source>
</evidence>
<dbReference type="PANTHER" id="PTHR47053">
    <property type="entry name" value="MUREIN DD-ENDOPEPTIDASE MEPH-RELATED"/>
    <property type="match status" value="1"/>
</dbReference>
<dbReference type="GO" id="GO:0008234">
    <property type="term" value="F:cysteine-type peptidase activity"/>
    <property type="evidence" value="ECO:0007669"/>
    <property type="project" value="UniProtKB-KW"/>
</dbReference>
<dbReference type="PROSITE" id="PS51935">
    <property type="entry name" value="NLPC_P60"/>
    <property type="match status" value="1"/>
</dbReference>
<proteinExistence type="inferred from homology"/>
<dbReference type="InterPro" id="IPR038765">
    <property type="entry name" value="Papain-like_cys_pep_sf"/>
</dbReference>
<dbReference type="GO" id="GO:0006508">
    <property type="term" value="P:proteolysis"/>
    <property type="evidence" value="ECO:0007669"/>
    <property type="project" value="UniProtKB-KW"/>
</dbReference>
<dbReference type="Pfam" id="PF00877">
    <property type="entry name" value="NLPC_P60"/>
    <property type="match status" value="1"/>
</dbReference>
<evidence type="ECO:0000256" key="1">
    <source>
        <dbReference type="ARBA" id="ARBA00007074"/>
    </source>
</evidence>
<reference evidence="7 8" key="1">
    <citation type="journal article" date="2012" name="ISME J.">
        <title>Nitrification expanded: discovery, physiology and genomics of a nitrite-oxidizing bacterium from the phylum Chloroflexi.</title>
        <authorList>
            <person name="Sorokin D.Y."/>
            <person name="Lucker S."/>
            <person name="Vejmelkova D."/>
            <person name="Kostrikina N.A."/>
            <person name="Kleerebezem R."/>
            <person name="Rijpstra W.I."/>
            <person name="Damste J.S."/>
            <person name="Le Paslier D."/>
            <person name="Muyzer G."/>
            <person name="Wagner M."/>
            <person name="van Loosdrecht M.C."/>
            <person name="Daims H."/>
        </authorList>
    </citation>
    <scope>NUCLEOTIDE SEQUENCE [LARGE SCALE GENOMIC DNA]</scope>
    <source>
        <strain evidence="8">none</strain>
    </source>
</reference>
<evidence type="ECO:0000256" key="3">
    <source>
        <dbReference type="ARBA" id="ARBA00022801"/>
    </source>
</evidence>
<keyword evidence="2" id="KW-0645">Protease</keyword>
<evidence type="ECO:0000313" key="7">
    <source>
        <dbReference type="EMBL" id="CCF85792.1"/>
    </source>
</evidence>
<dbReference type="Pfam" id="PF08239">
    <property type="entry name" value="SH3_3"/>
    <property type="match status" value="1"/>
</dbReference>
<keyword evidence="8" id="KW-1185">Reference proteome</keyword>
<keyword evidence="3" id="KW-0378">Hydrolase</keyword>
<dbReference type="PROSITE" id="PS51781">
    <property type="entry name" value="SH3B"/>
    <property type="match status" value="1"/>
</dbReference>
<organism evidence="7 8">
    <name type="scientific">Nitrolancea hollandica Lb</name>
    <dbReference type="NCBI Taxonomy" id="1129897"/>
    <lineage>
        <taxon>Bacteria</taxon>
        <taxon>Pseudomonadati</taxon>
        <taxon>Thermomicrobiota</taxon>
        <taxon>Thermomicrobia</taxon>
        <taxon>Sphaerobacterales</taxon>
        <taxon>Sphaerobacterineae</taxon>
        <taxon>Sphaerobacteraceae</taxon>
        <taxon>Nitrolancea</taxon>
    </lineage>
</organism>
<evidence type="ECO:0000259" key="5">
    <source>
        <dbReference type="PROSITE" id="PS51781"/>
    </source>
</evidence>
<dbReference type="InterPro" id="IPR051202">
    <property type="entry name" value="Peptidase_C40"/>
</dbReference>
<name>I4EM79_9BACT</name>
<comment type="similarity">
    <text evidence="1">Belongs to the peptidase C40 family.</text>
</comment>
<dbReference type="InterPro" id="IPR003646">
    <property type="entry name" value="SH3-like_bac-type"/>
</dbReference>
<comment type="caution">
    <text evidence="7">The sequence shown here is derived from an EMBL/GenBank/DDBJ whole genome shotgun (WGS) entry which is preliminary data.</text>
</comment>
<dbReference type="PANTHER" id="PTHR47053:SF1">
    <property type="entry name" value="MUREIN DD-ENDOPEPTIDASE MEPH-RELATED"/>
    <property type="match status" value="1"/>
</dbReference>
<dbReference type="EMBL" id="CAGS01000523">
    <property type="protein sequence ID" value="CCF85792.1"/>
    <property type="molecule type" value="Genomic_DNA"/>
</dbReference>
<protein>
    <submittedName>
        <fullName evidence="7">NLP/P60 protein</fullName>
    </submittedName>
</protein>
<dbReference type="InterPro" id="IPR000064">
    <property type="entry name" value="NLP_P60_dom"/>
</dbReference>
<dbReference type="SUPFAM" id="SSF54001">
    <property type="entry name" value="Cysteine proteinases"/>
    <property type="match status" value="1"/>
</dbReference>
<keyword evidence="4" id="KW-0788">Thiol protease</keyword>
<evidence type="ECO:0000256" key="2">
    <source>
        <dbReference type="ARBA" id="ARBA00022670"/>
    </source>
</evidence>
<sequence length="213" mass="22230">MSGTNGDGLNIRSDAGYGAGIVAVAPEGSVVHVIDGAKTDGDGNVWWGVDFGGTTGWMNAAYLIPTDKAPSAGAASQSADMHLASTAASSIGDQIVSVAMQYVGYPYVWGGTTPAGFDCSGFVFYVVNQVTGGGFPRVMDGQVASGSYVDPNDLQPGDIVFQQNTYQWGLSHVGIYIGNGQFVNAANESTGVTISNVWDSYWGPRYYTARRIG</sequence>
<dbReference type="Proteomes" id="UP000004221">
    <property type="component" value="Unassembled WGS sequence"/>
</dbReference>
<dbReference type="Gene3D" id="2.30.30.40">
    <property type="entry name" value="SH3 Domains"/>
    <property type="match status" value="1"/>
</dbReference>
<evidence type="ECO:0000313" key="8">
    <source>
        <dbReference type="Proteomes" id="UP000004221"/>
    </source>
</evidence>
<accession>I4EM79</accession>
<feature type="domain" description="NlpC/P60" evidence="6">
    <location>
        <begin position="89"/>
        <end position="213"/>
    </location>
</feature>
<gene>
    <name evidence="7" type="ORF">NITHO_570013</name>
</gene>
<dbReference type="OrthoDB" id="141493at2"/>